<keyword evidence="2" id="KW-1185">Reference proteome</keyword>
<organism evidence="1 2">
    <name type="scientific">Suillus luteus UH-Slu-Lm8-n1</name>
    <dbReference type="NCBI Taxonomy" id="930992"/>
    <lineage>
        <taxon>Eukaryota</taxon>
        <taxon>Fungi</taxon>
        <taxon>Dikarya</taxon>
        <taxon>Basidiomycota</taxon>
        <taxon>Agaricomycotina</taxon>
        <taxon>Agaricomycetes</taxon>
        <taxon>Agaricomycetidae</taxon>
        <taxon>Boletales</taxon>
        <taxon>Suillineae</taxon>
        <taxon>Suillaceae</taxon>
        <taxon>Suillus</taxon>
    </lineage>
</organism>
<dbReference type="EMBL" id="KN835483">
    <property type="protein sequence ID" value="KIK36979.1"/>
    <property type="molecule type" value="Genomic_DNA"/>
</dbReference>
<dbReference type="InParanoid" id="A0A0D0AFQ4"/>
<protein>
    <submittedName>
        <fullName evidence="1">Uncharacterized protein</fullName>
    </submittedName>
</protein>
<proteinExistence type="predicted"/>
<dbReference type="AlphaFoldDB" id="A0A0D0AFQ4"/>
<sequence>MYRRLHINSFGTRDAPRELGRERRFLGNGFWLVERFLASASLERSITITMSIVLDLGTRSYDQLMYGHLFASCMES</sequence>
<evidence type="ECO:0000313" key="1">
    <source>
        <dbReference type="EMBL" id="KIK36979.1"/>
    </source>
</evidence>
<accession>A0A0D0AFQ4</accession>
<reference evidence="2" key="2">
    <citation type="submission" date="2015-01" db="EMBL/GenBank/DDBJ databases">
        <title>Evolutionary Origins and Diversification of the Mycorrhizal Mutualists.</title>
        <authorList>
            <consortium name="DOE Joint Genome Institute"/>
            <consortium name="Mycorrhizal Genomics Consortium"/>
            <person name="Kohler A."/>
            <person name="Kuo A."/>
            <person name="Nagy L.G."/>
            <person name="Floudas D."/>
            <person name="Copeland A."/>
            <person name="Barry K.W."/>
            <person name="Cichocki N."/>
            <person name="Veneault-Fourrey C."/>
            <person name="LaButti K."/>
            <person name="Lindquist E.A."/>
            <person name="Lipzen A."/>
            <person name="Lundell T."/>
            <person name="Morin E."/>
            <person name="Murat C."/>
            <person name="Riley R."/>
            <person name="Ohm R."/>
            <person name="Sun H."/>
            <person name="Tunlid A."/>
            <person name="Henrissat B."/>
            <person name="Grigoriev I.V."/>
            <person name="Hibbett D.S."/>
            <person name="Martin F."/>
        </authorList>
    </citation>
    <scope>NUCLEOTIDE SEQUENCE [LARGE SCALE GENOMIC DNA]</scope>
    <source>
        <strain evidence="2">UH-Slu-Lm8-n1</strain>
    </source>
</reference>
<dbReference type="HOGENOM" id="CLU_2656107_0_0_1"/>
<gene>
    <name evidence="1" type="ORF">CY34DRAFT_810803</name>
</gene>
<reference evidence="1 2" key="1">
    <citation type="submission" date="2014-04" db="EMBL/GenBank/DDBJ databases">
        <authorList>
            <consortium name="DOE Joint Genome Institute"/>
            <person name="Kuo A."/>
            <person name="Ruytinx J."/>
            <person name="Rineau F."/>
            <person name="Colpaert J."/>
            <person name="Kohler A."/>
            <person name="Nagy L.G."/>
            <person name="Floudas D."/>
            <person name="Copeland A."/>
            <person name="Barry K.W."/>
            <person name="Cichocki N."/>
            <person name="Veneault-Fourrey C."/>
            <person name="LaButti K."/>
            <person name="Lindquist E.A."/>
            <person name="Lipzen A."/>
            <person name="Lundell T."/>
            <person name="Morin E."/>
            <person name="Murat C."/>
            <person name="Sun H."/>
            <person name="Tunlid A."/>
            <person name="Henrissat B."/>
            <person name="Grigoriev I.V."/>
            <person name="Hibbett D.S."/>
            <person name="Martin F."/>
            <person name="Nordberg H.P."/>
            <person name="Cantor M.N."/>
            <person name="Hua S.X."/>
        </authorList>
    </citation>
    <scope>NUCLEOTIDE SEQUENCE [LARGE SCALE GENOMIC DNA]</scope>
    <source>
        <strain evidence="1 2">UH-Slu-Lm8-n1</strain>
    </source>
</reference>
<dbReference type="Proteomes" id="UP000054485">
    <property type="component" value="Unassembled WGS sequence"/>
</dbReference>
<name>A0A0D0AFQ4_9AGAM</name>
<evidence type="ECO:0000313" key="2">
    <source>
        <dbReference type="Proteomes" id="UP000054485"/>
    </source>
</evidence>